<dbReference type="FunFam" id="3.30.420.10:FF:000032">
    <property type="entry name" value="Retrovirus-related Pol polyprotein from transposon 297-like Protein"/>
    <property type="match status" value="1"/>
</dbReference>
<dbReference type="SUPFAM" id="SSF50630">
    <property type="entry name" value="Acid proteases"/>
    <property type="match status" value="1"/>
</dbReference>
<evidence type="ECO:0000259" key="11">
    <source>
        <dbReference type="PROSITE" id="PS50994"/>
    </source>
</evidence>
<dbReference type="GO" id="GO:0016787">
    <property type="term" value="F:hydrolase activity"/>
    <property type="evidence" value="ECO:0007669"/>
    <property type="project" value="UniProtKB-KW"/>
</dbReference>
<evidence type="ECO:0000256" key="2">
    <source>
        <dbReference type="ARBA" id="ARBA00022679"/>
    </source>
</evidence>
<keyword evidence="5" id="KW-0255">Endonuclease</keyword>
<evidence type="ECO:0000259" key="10">
    <source>
        <dbReference type="PROSITE" id="PS50878"/>
    </source>
</evidence>
<accession>A0AAU9UAL9</accession>
<dbReference type="CDD" id="cd00303">
    <property type="entry name" value="retropepsin_like"/>
    <property type="match status" value="1"/>
</dbReference>
<dbReference type="Proteomes" id="UP001153954">
    <property type="component" value="Unassembled WGS sequence"/>
</dbReference>
<gene>
    <name evidence="12" type="ORF">EEDITHA_LOCUS10321</name>
</gene>
<dbReference type="FunFam" id="1.10.340.70:FF:000001">
    <property type="entry name" value="Retrovirus-related Pol polyprotein from transposon gypsy-like Protein"/>
    <property type="match status" value="1"/>
</dbReference>
<dbReference type="Gene3D" id="1.10.340.70">
    <property type="match status" value="1"/>
</dbReference>
<dbReference type="Gene3D" id="3.30.420.10">
    <property type="entry name" value="Ribonuclease H-like superfamily/Ribonuclease H"/>
    <property type="match status" value="1"/>
</dbReference>
<dbReference type="Gene3D" id="2.40.70.10">
    <property type="entry name" value="Acid Proteases"/>
    <property type="match status" value="1"/>
</dbReference>
<evidence type="ECO:0000256" key="1">
    <source>
        <dbReference type="ARBA" id="ARBA00012493"/>
    </source>
</evidence>
<dbReference type="SUPFAM" id="SSF56672">
    <property type="entry name" value="DNA/RNA polymerases"/>
    <property type="match status" value="1"/>
</dbReference>
<protein>
    <recommendedName>
        <fullName evidence="1">RNA-directed DNA polymerase</fullName>
        <ecNumber evidence="1">2.7.7.49</ecNumber>
    </recommendedName>
</protein>
<evidence type="ECO:0000256" key="6">
    <source>
        <dbReference type="ARBA" id="ARBA00022801"/>
    </source>
</evidence>
<dbReference type="InterPro" id="IPR021109">
    <property type="entry name" value="Peptidase_aspartic_dom_sf"/>
</dbReference>
<reference evidence="12" key="1">
    <citation type="submission" date="2022-03" db="EMBL/GenBank/DDBJ databases">
        <authorList>
            <person name="Tunstrom K."/>
        </authorList>
    </citation>
    <scope>NUCLEOTIDE SEQUENCE</scope>
</reference>
<evidence type="ECO:0000256" key="5">
    <source>
        <dbReference type="ARBA" id="ARBA00022759"/>
    </source>
</evidence>
<dbReference type="InterPro" id="IPR012337">
    <property type="entry name" value="RNaseH-like_sf"/>
</dbReference>
<dbReference type="InterPro" id="IPR000477">
    <property type="entry name" value="RT_dom"/>
</dbReference>
<dbReference type="Pfam" id="PF17919">
    <property type="entry name" value="RT_RNaseH_2"/>
    <property type="match status" value="1"/>
</dbReference>
<feature type="domain" description="Reverse transcriptase" evidence="10">
    <location>
        <begin position="662"/>
        <end position="880"/>
    </location>
</feature>
<feature type="region of interest" description="Disordered" evidence="9">
    <location>
        <begin position="327"/>
        <end position="367"/>
    </location>
</feature>
<dbReference type="InterPro" id="IPR001878">
    <property type="entry name" value="Znf_CCHC"/>
</dbReference>
<feature type="domain" description="Integrase catalytic" evidence="11">
    <location>
        <begin position="1184"/>
        <end position="1345"/>
    </location>
</feature>
<dbReference type="InterPro" id="IPR036397">
    <property type="entry name" value="RNaseH_sf"/>
</dbReference>
<comment type="caution">
    <text evidence="12">The sequence shown here is derived from an EMBL/GenBank/DDBJ whole genome shotgun (WGS) entry which is preliminary data.</text>
</comment>
<keyword evidence="4" id="KW-0540">Nuclease</keyword>
<dbReference type="FunFam" id="3.30.70.270:FF:000020">
    <property type="entry name" value="Transposon Tf2-6 polyprotein-like Protein"/>
    <property type="match status" value="1"/>
</dbReference>
<dbReference type="InterPro" id="IPR041588">
    <property type="entry name" value="Integrase_H2C2"/>
</dbReference>
<dbReference type="InterPro" id="IPR001584">
    <property type="entry name" value="Integrase_cat-core"/>
</dbReference>
<evidence type="ECO:0000256" key="7">
    <source>
        <dbReference type="ARBA" id="ARBA00022918"/>
    </source>
</evidence>
<dbReference type="EC" id="2.7.7.49" evidence="1"/>
<dbReference type="Gene3D" id="3.30.70.270">
    <property type="match status" value="2"/>
</dbReference>
<keyword evidence="6" id="KW-0378">Hydrolase</keyword>
<organism evidence="12 13">
    <name type="scientific">Euphydryas editha</name>
    <name type="common">Edith's checkerspot</name>
    <dbReference type="NCBI Taxonomy" id="104508"/>
    <lineage>
        <taxon>Eukaryota</taxon>
        <taxon>Metazoa</taxon>
        <taxon>Ecdysozoa</taxon>
        <taxon>Arthropoda</taxon>
        <taxon>Hexapoda</taxon>
        <taxon>Insecta</taxon>
        <taxon>Pterygota</taxon>
        <taxon>Neoptera</taxon>
        <taxon>Endopterygota</taxon>
        <taxon>Lepidoptera</taxon>
        <taxon>Glossata</taxon>
        <taxon>Ditrysia</taxon>
        <taxon>Papilionoidea</taxon>
        <taxon>Nymphalidae</taxon>
        <taxon>Nymphalinae</taxon>
        <taxon>Euphydryas</taxon>
    </lineage>
</organism>
<dbReference type="EMBL" id="CAKOGL010000014">
    <property type="protein sequence ID" value="CAH2094785.1"/>
    <property type="molecule type" value="Genomic_DNA"/>
</dbReference>
<dbReference type="GO" id="GO:0004519">
    <property type="term" value="F:endonuclease activity"/>
    <property type="evidence" value="ECO:0007669"/>
    <property type="project" value="UniProtKB-KW"/>
</dbReference>
<evidence type="ECO:0000313" key="13">
    <source>
        <dbReference type="Proteomes" id="UP001153954"/>
    </source>
</evidence>
<dbReference type="Pfam" id="PF00665">
    <property type="entry name" value="rve"/>
    <property type="match status" value="1"/>
</dbReference>
<dbReference type="SUPFAM" id="SSF53098">
    <property type="entry name" value="Ribonuclease H-like"/>
    <property type="match status" value="1"/>
</dbReference>
<dbReference type="InterPro" id="IPR043128">
    <property type="entry name" value="Rev_trsase/Diguanyl_cyclase"/>
</dbReference>
<evidence type="ECO:0000256" key="8">
    <source>
        <dbReference type="ARBA" id="ARBA00023268"/>
    </source>
</evidence>
<dbReference type="GO" id="GO:0003964">
    <property type="term" value="F:RNA-directed DNA polymerase activity"/>
    <property type="evidence" value="ECO:0007669"/>
    <property type="project" value="UniProtKB-KW"/>
</dbReference>
<dbReference type="InterPro" id="IPR050951">
    <property type="entry name" value="Retrovirus_Pol_polyprotein"/>
</dbReference>
<evidence type="ECO:0000256" key="9">
    <source>
        <dbReference type="SAM" id="MobiDB-lite"/>
    </source>
</evidence>
<sequence length="1543" mass="172251">MVLVRSRSNSVSRVSRAAQQPSEMYSAAGEQFDGSGPSTSAGDALFVDVRSSTPPLAGRPSSAADSRPPSPSLLLQYGREMPGLSQPGQAPPAASTRDGREVPGLSQPGHAPPAAAPQPIVMTEQQLVCLLQAVRSQPPVQGGSTTYVQSVPQTVSSNLSNCTSRFDGKGDVTAFIDSVQIYKDCVGVTDDIALRGLPMLLVDFAATWWQGVKHSVNSWQNALYLLRQTFGPRFPPHRIYREVFSREQGVERTDVFVCRVRALIAQLAPNTLPEDPVQLDMVYGLLHRRIRERVPRAAFNSFDEMLKHARVAEDLLDETSTSARKYNTPASVLSNNSSGSLPLPATPAGSSSVTNTDKMPPTTQNRNRPRCSFCKMFGHIKEDCRKLLNKKSPAEPVKSEPVAAQSELRPSITCFGCGAPGVIRSNCAVCKERRSVPPETGSAFQSLDNNVLSPRVRPIFNIEVYGVVGTALLDTGAKQCVASESLTKHLRVNGQKFNSVKTELKFADGTRRVQVVETASIIVKVQGVAIKTVFLVLPCATESLLGINFIQNAGMILDFNNNRYSIRNSDFHQLRYERDDRLAVSSAVGLREGEGVLLAQGEKERLAVLLESNSDIFGVGGGPTPFAVHKIDTGNAAPIATPPYRVTPVKKELIRKEIDNMLELGVIEEAESEWASPIVLVPKKNGEPRFCVDYRKLNSVTRTDKYPLPLIDDLLASIKPNCVMSTIDLKSGYWHVEVAPEDRHKTAFTSPFGTFQFRRMPFGLKNSPATFQRLMDRFRSGLRSRHPGEAPSVRDQPGDGGLISRYQEMTVVAYLDDILVISDGFEAHLHDLKQRKGDLLRPCYNPDPEKVQAIMDMKPPTNLKELRTFLQTCAWFRKFIPKFSEVARPLTDLMKKNRPWNWRKLENEAHETLKRKLSSAPILRQPDFAEPFILRTDASAYAIGAVLMQGQDSKSERPIDSLGLRQVPRIPRGRPDSYRNRSPTSEVAAFSPLLKTPSGRLARWALKIQAYNLNVEYIPGRVNVVADTLSRPVRQLDEDEAATCNVCPISVDLPHRSPEDLRSAQLEDPEIKKILTVFEDDDAAAARWADRGYYVSQGVLFRFDPYGESEEPQLVVPEAMRDETMKEFHDAPTAGHLGVERTLKKMKDRFYFTNMRQYVTNYLKACELCQKFKPTNLKPAGLLQTPVPQQRFEVLAMDLFGPLPEGSKGEKWIFLVEDTASRWVELFPLVEANAENCARTLIEEVFMRYGFPRRIISDNGPQFVSAVMQKAMHVLGIRQNLSPVYHPECNPAERKNRDMKQMLSMLVDPEHRRWPEVLPAVRFALNTAPNHGTGHSAAYLTFAREFRSPVDVVNDLRTIVDQENYVPQITPYLRTFAHHLQEVRWRVERQQEVRKEATDKHRRPGPAYKEGDLVLVESHRVSQAVKGFSSKFAPRREGPYRVSKQVSPTTYEVVDKENTPRGKYHVSLLSPYVGDTDVVVHSRKKGRPRVKSTGPKPASIVSAGLEGEDIARNNSATCPCMYGPSLPCTSRGRRRRVPARLLG</sequence>
<dbReference type="PANTHER" id="PTHR37984:SF5">
    <property type="entry name" value="PROTEIN NYNRIN-LIKE"/>
    <property type="match status" value="1"/>
</dbReference>
<feature type="region of interest" description="Disordered" evidence="9">
    <location>
        <begin position="1"/>
        <end position="116"/>
    </location>
</feature>
<dbReference type="CDD" id="cd01647">
    <property type="entry name" value="RT_LTR"/>
    <property type="match status" value="1"/>
</dbReference>
<evidence type="ECO:0000313" key="12">
    <source>
        <dbReference type="EMBL" id="CAH2094785.1"/>
    </source>
</evidence>
<dbReference type="Pfam" id="PF00077">
    <property type="entry name" value="RVP"/>
    <property type="match status" value="1"/>
</dbReference>
<dbReference type="GO" id="GO:0003676">
    <property type="term" value="F:nucleic acid binding"/>
    <property type="evidence" value="ECO:0007669"/>
    <property type="project" value="InterPro"/>
</dbReference>
<keyword evidence="7" id="KW-0695">RNA-directed DNA polymerase</keyword>
<dbReference type="Pfam" id="PF17921">
    <property type="entry name" value="Integrase_H2C2"/>
    <property type="match status" value="1"/>
</dbReference>
<feature type="compositionally biased region" description="Low complexity" evidence="9">
    <location>
        <begin position="329"/>
        <end position="343"/>
    </location>
</feature>
<dbReference type="GO" id="GO:0042575">
    <property type="term" value="C:DNA polymerase complex"/>
    <property type="evidence" value="ECO:0007669"/>
    <property type="project" value="UniProtKB-ARBA"/>
</dbReference>
<proteinExistence type="predicted"/>
<keyword evidence="3" id="KW-0548">Nucleotidyltransferase</keyword>
<name>A0AAU9UAL9_EUPED</name>
<keyword evidence="8" id="KW-0511">Multifunctional enzyme</keyword>
<evidence type="ECO:0000256" key="3">
    <source>
        <dbReference type="ARBA" id="ARBA00022695"/>
    </source>
</evidence>
<dbReference type="PROSITE" id="PS50994">
    <property type="entry name" value="INTEGRASE"/>
    <property type="match status" value="1"/>
</dbReference>
<dbReference type="GO" id="GO:0015074">
    <property type="term" value="P:DNA integration"/>
    <property type="evidence" value="ECO:0007669"/>
    <property type="project" value="InterPro"/>
</dbReference>
<dbReference type="Gene3D" id="4.10.60.10">
    <property type="entry name" value="Zinc finger, CCHC-type"/>
    <property type="match status" value="1"/>
</dbReference>
<feature type="compositionally biased region" description="Low complexity" evidence="9">
    <location>
        <begin position="1"/>
        <end position="16"/>
    </location>
</feature>
<dbReference type="PANTHER" id="PTHR37984">
    <property type="entry name" value="PROTEIN CBG26694"/>
    <property type="match status" value="1"/>
</dbReference>
<keyword evidence="2" id="KW-0808">Transferase</keyword>
<dbReference type="PROSITE" id="PS50878">
    <property type="entry name" value="RT_POL"/>
    <property type="match status" value="1"/>
</dbReference>
<dbReference type="GO" id="GO:0008270">
    <property type="term" value="F:zinc ion binding"/>
    <property type="evidence" value="ECO:0007669"/>
    <property type="project" value="InterPro"/>
</dbReference>
<evidence type="ECO:0000256" key="4">
    <source>
        <dbReference type="ARBA" id="ARBA00022722"/>
    </source>
</evidence>
<dbReference type="Pfam" id="PF00078">
    <property type="entry name" value="RVT_1"/>
    <property type="match status" value="1"/>
</dbReference>
<keyword evidence="13" id="KW-1185">Reference proteome</keyword>
<dbReference type="SMART" id="SM00343">
    <property type="entry name" value="ZnF_C2HC"/>
    <property type="match status" value="2"/>
</dbReference>
<feature type="compositionally biased region" description="Polar residues" evidence="9">
    <location>
        <begin position="348"/>
        <end position="366"/>
    </location>
</feature>
<dbReference type="InterPro" id="IPR043502">
    <property type="entry name" value="DNA/RNA_pol_sf"/>
</dbReference>
<dbReference type="InterPro" id="IPR041577">
    <property type="entry name" value="RT_RNaseH_2"/>
</dbReference>
<dbReference type="InterPro" id="IPR018061">
    <property type="entry name" value="Retropepsins"/>
</dbReference>
<dbReference type="Gene3D" id="3.10.10.10">
    <property type="entry name" value="HIV Type 1 Reverse Transcriptase, subunit A, domain 1"/>
    <property type="match status" value="1"/>
</dbReference>